<comment type="caution">
    <text evidence="1">The sequence shown here is derived from an EMBL/GenBank/DDBJ whole genome shotgun (WGS) entry which is preliminary data.</text>
</comment>
<evidence type="ECO:0000313" key="2">
    <source>
        <dbReference type="Proteomes" id="UP001055072"/>
    </source>
</evidence>
<gene>
    <name evidence="1" type="ORF">BDY19DRAFT_994058</name>
</gene>
<proteinExistence type="predicted"/>
<evidence type="ECO:0000313" key="1">
    <source>
        <dbReference type="EMBL" id="KAI0088694.1"/>
    </source>
</evidence>
<organism evidence="1 2">
    <name type="scientific">Irpex rosettiformis</name>
    <dbReference type="NCBI Taxonomy" id="378272"/>
    <lineage>
        <taxon>Eukaryota</taxon>
        <taxon>Fungi</taxon>
        <taxon>Dikarya</taxon>
        <taxon>Basidiomycota</taxon>
        <taxon>Agaricomycotina</taxon>
        <taxon>Agaricomycetes</taxon>
        <taxon>Polyporales</taxon>
        <taxon>Irpicaceae</taxon>
        <taxon>Irpex</taxon>
    </lineage>
</organism>
<protein>
    <submittedName>
        <fullName evidence="1">Uncharacterized protein</fullName>
    </submittedName>
</protein>
<name>A0ACB8U3F9_9APHY</name>
<keyword evidence="2" id="KW-1185">Reference proteome</keyword>
<reference evidence="1" key="1">
    <citation type="journal article" date="2021" name="Environ. Microbiol.">
        <title>Gene family expansions and transcriptome signatures uncover fungal adaptations to wood decay.</title>
        <authorList>
            <person name="Hage H."/>
            <person name="Miyauchi S."/>
            <person name="Viragh M."/>
            <person name="Drula E."/>
            <person name="Min B."/>
            <person name="Chaduli D."/>
            <person name="Navarro D."/>
            <person name="Favel A."/>
            <person name="Norest M."/>
            <person name="Lesage-Meessen L."/>
            <person name="Balint B."/>
            <person name="Merenyi Z."/>
            <person name="de Eugenio L."/>
            <person name="Morin E."/>
            <person name="Martinez A.T."/>
            <person name="Baldrian P."/>
            <person name="Stursova M."/>
            <person name="Martinez M.J."/>
            <person name="Novotny C."/>
            <person name="Magnuson J.K."/>
            <person name="Spatafora J.W."/>
            <person name="Maurice S."/>
            <person name="Pangilinan J."/>
            <person name="Andreopoulos W."/>
            <person name="LaButti K."/>
            <person name="Hundley H."/>
            <person name="Na H."/>
            <person name="Kuo A."/>
            <person name="Barry K."/>
            <person name="Lipzen A."/>
            <person name="Henrissat B."/>
            <person name="Riley R."/>
            <person name="Ahrendt S."/>
            <person name="Nagy L.G."/>
            <person name="Grigoriev I.V."/>
            <person name="Martin F."/>
            <person name="Rosso M.N."/>
        </authorList>
    </citation>
    <scope>NUCLEOTIDE SEQUENCE</scope>
    <source>
        <strain evidence="1">CBS 384.51</strain>
    </source>
</reference>
<sequence length="381" mass="43371">MELSQEVHSIIARYVGSRSDLLSLCRVSKRFQKEAERALYNTLHLRGHTRSVSLYSVLGRTPRLALLVEALSIYVDEGNGQEGDMDDDDDQSDTSSESSYPDDFWSTVASALRQTTKLRFLSVYLGRVNHSSQAWILDGCTFQLRTFHSDFDWDHHLETFLRSQPALHDLYLADYRTAGPSSPSCPAVARTPPSLPLLSLLECTFSEAAVALVPGRPVERVKTCFSKAKIEDKRAELRALLTSLRRSKKPLRALDLADDSYQSSFTLELVTSIDRVLSSRHGLRYLGTLAYPVDPTERVDFYTRLMRLPHLQCVELEVTEWEPPPMTPAALRALTYELRIYCPQVERVVYVYDFDRVVMKVVDNLCVLDNEAVAETLWREI</sequence>
<accession>A0ACB8U3F9</accession>
<dbReference type="EMBL" id="MU274913">
    <property type="protein sequence ID" value="KAI0088694.1"/>
    <property type="molecule type" value="Genomic_DNA"/>
</dbReference>
<dbReference type="Proteomes" id="UP001055072">
    <property type="component" value="Unassembled WGS sequence"/>
</dbReference>